<sequence length="323" mass="35433">MKSWRIMEPGDLEQFKLQDIQQNELSKGKVRIKVRAIGVNPADLMQVMGTHQNPPPLPFSPGFEVSGQVTASHSKKYKEGDQVMASMDFGAYQEYVDVPENLLEIIPESVSFTQAAAIPIAYGTAYISTIHRGNLKSGESLLIFGATGGVGSRMVEIGVAKGAHVIAIYSKAEEMDYLKSLGAKEFINYKTEDIIARAKEITAGRGVDVIADLVGGNLFQKALETVAWEGRILPIGAASGKIPQLTSIEMLIRNASLVGTDFAAYIVKEPKTVRKTVQKLFKWYAKGKLNFPEPDNTFPFEDANNVFQKMSERSLKGKTVLTI</sequence>
<dbReference type="Proteomes" id="UP001597344">
    <property type="component" value="Unassembled WGS sequence"/>
</dbReference>
<dbReference type="CDD" id="cd08241">
    <property type="entry name" value="QOR1"/>
    <property type="match status" value="1"/>
</dbReference>
<dbReference type="SUPFAM" id="SSF50129">
    <property type="entry name" value="GroES-like"/>
    <property type="match status" value="1"/>
</dbReference>
<dbReference type="Gene3D" id="3.40.50.720">
    <property type="entry name" value="NAD(P)-binding Rossmann-like Domain"/>
    <property type="match status" value="1"/>
</dbReference>
<feature type="domain" description="Enoyl reductase (ER)" evidence="1">
    <location>
        <begin position="10"/>
        <end position="321"/>
    </location>
</feature>
<dbReference type="SMART" id="SM00829">
    <property type="entry name" value="PKS_ER"/>
    <property type="match status" value="1"/>
</dbReference>
<dbReference type="InterPro" id="IPR051397">
    <property type="entry name" value="Zn-ADH-like_protein"/>
</dbReference>
<protein>
    <submittedName>
        <fullName evidence="2">NADPH:quinone oxidoreductase family protein</fullName>
        <ecNumber evidence="2">1.-.-.-</ecNumber>
    </submittedName>
</protein>
<dbReference type="EC" id="1.-.-.-" evidence="2"/>
<dbReference type="Pfam" id="PF00107">
    <property type="entry name" value="ADH_zinc_N"/>
    <property type="match status" value="1"/>
</dbReference>
<dbReference type="InterPro" id="IPR013149">
    <property type="entry name" value="ADH-like_C"/>
</dbReference>
<dbReference type="SUPFAM" id="SSF51735">
    <property type="entry name" value="NAD(P)-binding Rossmann-fold domains"/>
    <property type="match status" value="1"/>
</dbReference>
<dbReference type="PANTHER" id="PTHR43677:SF4">
    <property type="entry name" value="QUINONE OXIDOREDUCTASE-LIKE PROTEIN 2"/>
    <property type="match status" value="1"/>
</dbReference>
<name>A0ABW5AUM6_9FLAO</name>
<keyword evidence="3" id="KW-1185">Reference proteome</keyword>
<evidence type="ECO:0000313" key="3">
    <source>
        <dbReference type="Proteomes" id="UP001597344"/>
    </source>
</evidence>
<comment type="caution">
    <text evidence="2">The sequence shown here is derived from an EMBL/GenBank/DDBJ whole genome shotgun (WGS) entry which is preliminary data.</text>
</comment>
<dbReference type="InterPro" id="IPR020843">
    <property type="entry name" value="ER"/>
</dbReference>
<proteinExistence type="predicted"/>
<gene>
    <name evidence="2" type="ORF">ACFSJT_07600</name>
</gene>
<dbReference type="Pfam" id="PF08240">
    <property type="entry name" value="ADH_N"/>
    <property type="match status" value="1"/>
</dbReference>
<dbReference type="Gene3D" id="3.90.180.10">
    <property type="entry name" value="Medium-chain alcohol dehydrogenases, catalytic domain"/>
    <property type="match status" value="1"/>
</dbReference>
<dbReference type="InterPro" id="IPR013154">
    <property type="entry name" value="ADH-like_N"/>
</dbReference>
<dbReference type="InterPro" id="IPR036291">
    <property type="entry name" value="NAD(P)-bd_dom_sf"/>
</dbReference>
<accession>A0ABW5AUM6</accession>
<evidence type="ECO:0000313" key="2">
    <source>
        <dbReference type="EMBL" id="MFD2186654.1"/>
    </source>
</evidence>
<dbReference type="InterPro" id="IPR011032">
    <property type="entry name" value="GroES-like_sf"/>
</dbReference>
<evidence type="ECO:0000259" key="1">
    <source>
        <dbReference type="SMART" id="SM00829"/>
    </source>
</evidence>
<dbReference type="EMBL" id="JBHUHY010000004">
    <property type="protein sequence ID" value="MFD2186654.1"/>
    <property type="molecule type" value="Genomic_DNA"/>
</dbReference>
<dbReference type="PANTHER" id="PTHR43677">
    <property type="entry name" value="SHORT-CHAIN DEHYDROGENASE/REDUCTASE"/>
    <property type="match status" value="1"/>
</dbReference>
<dbReference type="RefSeq" id="WP_378319643.1">
    <property type="nucleotide sequence ID" value="NZ_JBHUHY010000004.1"/>
</dbReference>
<organism evidence="2 3">
    <name type="scientific">Aquimarina celericrescens</name>
    <dbReference type="NCBI Taxonomy" id="1964542"/>
    <lineage>
        <taxon>Bacteria</taxon>
        <taxon>Pseudomonadati</taxon>
        <taxon>Bacteroidota</taxon>
        <taxon>Flavobacteriia</taxon>
        <taxon>Flavobacteriales</taxon>
        <taxon>Flavobacteriaceae</taxon>
        <taxon>Aquimarina</taxon>
    </lineage>
</organism>
<dbReference type="GO" id="GO:0016491">
    <property type="term" value="F:oxidoreductase activity"/>
    <property type="evidence" value="ECO:0007669"/>
    <property type="project" value="UniProtKB-KW"/>
</dbReference>
<keyword evidence="2" id="KW-0560">Oxidoreductase</keyword>
<reference evidence="3" key="1">
    <citation type="journal article" date="2019" name="Int. J. Syst. Evol. Microbiol.">
        <title>The Global Catalogue of Microorganisms (GCM) 10K type strain sequencing project: providing services to taxonomists for standard genome sequencing and annotation.</title>
        <authorList>
            <consortium name="The Broad Institute Genomics Platform"/>
            <consortium name="The Broad Institute Genome Sequencing Center for Infectious Disease"/>
            <person name="Wu L."/>
            <person name="Ma J."/>
        </authorList>
    </citation>
    <scope>NUCLEOTIDE SEQUENCE [LARGE SCALE GENOMIC DNA]</scope>
    <source>
        <strain evidence="3">DT92</strain>
    </source>
</reference>